<dbReference type="EMBL" id="BT139301">
    <property type="protein sequence ID" value="AFK39096.1"/>
    <property type="molecule type" value="mRNA"/>
</dbReference>
<organism evidence="1">
    <name type="scientific">Lotus japonicus</name>
    <name type="common">Lotus corniculatus var. japonicus</name>
    <dbReference type="NCBI Taxonomy" id="34305"/>
    <lineage>
        <taxon>Eukaryota</taxon>
        <taxon>Viridiplantae</taxon>
        <taxon>Streptophyta</taxon>
        <taxon>Embryophyta</taxon>
        <taxon>Tracheophyta</taxon>
        <taxon>Spermatophyta</taxon>
        <taxon>Magnoliopsida</taxon>
        <taxon>eudicotyledons</taxon>
        <taxon>Gunneridae</taxon>
        <taxon>Pentapetalae</taxon>
        <taxon>rosids</taxon>
        <taxon>fabids</taxon>
        <taxon>Fabales</taxon>
        <taxon>Fabaceae</taxon>
        <taxon>Papilionoideae</taxon>
        <taxon>50 kb inversion clade</taxon>
        <taxon>NPAAA clade</taxon>
        <taxon>Hologalegina</taxon>
        <taxon>robinioid clade</taxon>
        <taxon>Loteae</taxon>
        <taxon>Lotus</taxon>
    </lineage>
</organism>
<proteinExistence type="evidence at transcript level"/>
<evidence type="ECO:0000313" key="1">
    <source>
        <dbReference type="EMBL" id="AFK39096.1"/>
    </source>
</evidence>
<reference evidence="1" key="1">
    <citation type="submission" date="2012-05" db="EMBL/GenBank/DDBJ databases">
        <authorList>
            <person name="Krishnakumar V."/>
            <person name="Cheung F."/>
            <person name="Xiao Y."/>
            <person name="Chan A."/>
            <person name="Moskal W.A."/>
            <person name="Town C.D."/>
        </authorList>
    </citation>
    <scope>NUCLEOTIDE SEQUENCE</scope>
</reference>
<accession>I3SFQ4</accession>
<sequence>MWLLCWKTNQRQRKKLKHQAPRWSLVQELQKHLQRRLRKPMKNKYLLTGQD</sequence>
<protein>
    <submittedName>
        <fullName evidence="1">Uncharacterized protein</fullName>
    </submittedName>
</protein>
<dbReference type="AlphaFoldDB" id="I3SFQ4"/>
<name>I3SFQ4_LOTJA</name>